<dbReference type="Proteomes" id="UP000244450">
    <property type="component" value="Unassembled WGS sequence"/>
</dbReference>
<proteinExistence type="predicted"/>
<dbReference type="InterPro" id="IPR001036">
    <property type="entry name" value="Acrflvin-R"/>
</dbReference>
<keyword evidence="1" id="KW-0472">Membrane</keyword>
<dbReference type="OrthoDB" id="636130at2"/>
<dbReference type="Gene3D" id="1.20.1640.10">
    <property type="entry name" value="Multidrug efflux transporter AcrB transmembrane domain"/>
    <property type="match status" value="2"/>
</dbReference>
<dbReference type="Gene3D" id="3.30.2090.10">
    <property type="entry name" value="Multidrug efflux transporter AcrB TolC docking domain, DN and DC subdomains"/>
    <property type="match status" value="2"/>
</dbReference>
<feature type="transmembrane region" description="Helical" evidence="1">
    <location>
        <begin position="975"/>
        <end position="1001"/>
    </location>
</feature>
<dbReference type="Gene3D" id="3.30.70.1440">
    <property type="entry name" value="Multidrug efflux transporter AcrB pore domain"/>
    <property type="match status" value="1"/>
</dbReference>
<evidence type="ECO:0000313" key="2">
    <source>
        <dbReference type="EMBL" id="PUZ23288.1"/>
    </source>
</evidence>
<dbReference type="AlphaFoldDB" id="A0A2T7BDW0"/>
<dbReference type="SUPFAM" id="SSF82714">
    <property type="entry name" value="Multidrug efflux transporter AcrB TolC docking domain, DN and DC subdomains"/>
    <property type="match status" value="2"/>
</dbReference>
<dbReference type="Gene3D" id="3.30.70.1320">
    <property type="entry name" value="Multidrug efflux transporter AcrB pore domain like"/>
    <property type="match status" value="1"/>
</dbReference>
<dbReference type="PANTHER" id="PTHR32063">
    <property type="match status" value="1"/>
</dbReference>
<feature type="transmembrane region" description="Helical" evidence="1">
    <location>
        <begin position="873"/>
        <end position="893"/>
    </location>
</feature>
<comment type="caution">
    <text evidence="2">The sequence shown here is derived from an EMBL/GenBank/DDBJ whole genome shotgun (WGS) entry which is preliminary data.</text>
</comment>
<gene>
    <name evidence="2" type="ORF">DCC81_23125</name>
</gene>
<accession>A0A2T7BDW0</accession>
<dbReference type="PRINTS" id="PR00702">
    <property type="entry name" value="ACRIFLAVINRP"/>
</dbReference>
<dbReference type="RefSeq" id="WP_108689032.1">
    <property type="nucleotide sequence ID" value="NZ_QCYK01000003.1"/>
</dbReference>
<dbReference type="EMBL" id="QCYK01000003">
    <property type="protein sequence ID" value="PUZ23288.1"/>
    <property type="molecule type" value="Genomic_DNA"/>
</dbReference>
<evidence type="ECO:0000313" key="3">
    <source>
        <dbReference type="Proteomes" id="UP000244450"/>
    </source>
</evidence>
<reference evidence="2 3" key="1">
    <citation type="submission" date="2018-04" db="EMBL/GenBank/DDBJ databases">
        <title>Chitinophaga fuyangensis sp. nov., isolated from soil in a chemical factory.</title>
        <authorList>
            <person name="Chen K."/>
        </authorList>
    </citation>
    <scope>NUCLEOTIDE SEQUENCE [LARGE SCALE GENOMIC DNA]</scope>
    <source>
        <strain evidence="2 3">LY-1</strain>
    </source>
</reference>
<feature type="transmembrane region" description="Helical" evidence="1">
    <location>
        <begin position="899"/>
        <end position="921"/>
    </location>
</feature>
<feature type="transmembrane region" description="Helical" evidence="1">
    <location>
        <begin position="514"/>
        <end position="532"/>
    </location>
</feature>
<keyword evidence="3" id="KW-1185">Reference proteome</keyword>
<dbReference type="GO" id="GO:0042910">
    <property type="term" value="F:xenobiotic transmembrane transporter activity"/>
    <property type="evidence" value="ECO:0007669"/>
    <property type="project" value="TreeGrafter"/>
</dbReference>
<dbReference type="SUPFAM" id="SSF82693">
    <property type="entry name" value="Multidrug efflux transporter AcrB pore domain, PN1, PN2, PC1 and PC2 subdomains"/>
    <property type="match status" value="3"/>
</dbReference>
<dbReference type="SUPFAM" id="SSF82866">
    <property type="entry name" value="Multidrug efflux transporter AcrB transmembrane domain"/>
    <property type="match status" value="2"/>
</dbReference>
<dbReference type="GO" id="GO:0005886">
    <property type="term" value="C:plasma membrane"/>
    <property type="evidence" value="ECO:0007669"/>
    <property type="project" value="TreeGrafter"/>
</dbReference>
<dbReference type="InterPro" id="IPR027463">
    <property type="entry name" value="AcrB_DN_DC_subdom"/>
</dbReference>
<name>A0A2T7BDW0_9BACT</name>
<feature type="transmembrane region" description="Helical" evidence="1">
    <location>
        <begin position="430"/>
        <end position="460"/>
    </location>
</feature>
<sequence>MNTRNYFTHHRNPITLLLALIIIGGVYAYVHLQASLFPQVTFPKIKIIADAGLQPVDKMMITVTKPLENAIKQIPDLQNLRSTTSRGSCEISAFMAEGSDIDAALQRINSKLAEVKDQLPPGVQLTAAKMNPAILPVMGYTLESHNLSPIALKLLAMNTVRPYLSQVPGVAEVRISGGATKECWLQLMPEKMSSLGITPDMVANALAQTNFIASGGYLSDYKLQYLTVTDASVHNLGTLEQIVVRNDGKRVVLLRDIATVSVQEAINYTRINANGHDAVLVAIVSQPSANVVALSAAMEKQVKALKALLPQGVRVRPYYIQADFVNTSIRSVSDCLWIGLGLAMIVSFIFLRSLKASATILVTVPITLGLTMIILYAIGYTLNIMTLGAIAAAIGLIIDDAIVVVEQLHRTHEEHPDRPTADLLQEAIRYLFPAMLGSSLSTLVIFIPFVFMTGVAGAYFKVMTNAMIITLVCSFFVTWIGLPVVYALFNKRPKPMKAHGVNNRRWVSFFMDRPWIAIGFAALLVAAVIFIIPRLETGFLPEMDEGGIVLDYASPPGTSLAETDRMLREVEKIITSTPEVTAYSRRTGTQMGFFITEPNTGDYLIQLNPNRKRTTDEVINDIRIRIEGTQPALRVDFGQVIGDMLGDLMASVQPIEIKVFGSDAAQLKTLSQQIAAVMEKTPGTADAFDGVVIAGPSLSIVPDAARLAQFGLTPLALQNQVQQALEGSQVGTMLTQEQQVAIRMVMPNNRRQTVSTLQELPIFLPGGQLRPLNTLATVTVQPGAAEVQRENLQTMGVVTGRLDGTRSLGTVITALQANIAAAVHLPPGYHITYGGDFAQQQQSFRELLLILLTAGLLVFCVLLFLFRDFRIAALVLLIAALGVAGSCVALYVTGTPLNVGSYTGLIMIVGIIGENAIFTYWQYLETVHHSNPREAIIYAISTRLRPKLMTATGAIMALLPLALGIGAGAQLHQPLAIAVTGGLVLALPLLLVVLPTFLWLLNKRKDNTPALV</sequence>
<dbReference type="PANTHER" id="PTHR32063:SF24">
    <property type="entry name" value="CATION EFFLUX SYSTEM (ACRB_ACRD_ACRF FAMILY)"/>
    <property type="match status" value="1"/>
</dbReference>
<feature type="transmembrane region" description="Helical" evidence="1">
    <location>
        <begin position="358"/>
        <end position="378"/>
    </location>
</feature>
<feature type="transmembrane region" description="Helical" evidence="1">
    <location>
        <begin position="466"/>
        <end position="489"/>
    </location>
</feature>
<keyword evidence="1" id="KW-1133">Transmembrane helix</keyword>
<feature type="transmembrane region" description="Helical" evidence="1">
    <location>
        <begin position="948"/>
        <end position="969"/>
    </location>
</feature>
<evidence type="ECO:0000256" key="1">
    <source>
        <dbReference type="SAM" id="Phobius"/>
    </source>
</evidence>
<protein>
    <submittedName>
        <fullName evidence="2">Acriflavine resistance protein B</fullName>
    </submittedName>
</protein>
<feature type="transmembrane region" description="Helical" evidence="1">
    <location>
        <begin position="384"/>
        <end position="409"/>
    </location>
</feature>
<dbReference type="Gene3D" id="3.30.70.1430">
    <property type="entry name" value="Multidrug efflux transporter AcrB pore domain"/>
    <property type="match status" value="2"/>
</dbReference>
<organism evidence="2 3">
    <name type="scientific">Chitinophaga parva</name>
    <dbReference type="NCBI Taxonomy" id="2169414"/>
    <lineage>
        <taxon>Bacteria</taxon>
        <taxon>Pseudomonadati</taxon>
        <taxon>Bacteroidota</taxon>
        <taxon>Chitinophagia</taxon>
        <taxon>Chitinophagales</taxon>
        <taxon>Chitinophagaceae</taxon>
        <taxon>Chitinophaga</taxon>
    </lineage>
</organism>
<feature type="transmembrane region" description="Helical" evidence="1">
    <location>
        <begin position="847"/>
        <end position="866"/>
    </location>
</feature>
<keyword evidence="1" id="KW-0812">Transmembrane</keyword>
<dbReference type="Pfam" id="PF00873">
    <property type="entry name" value="ACR_tran"/>
    <property type="match status" value="1"/>
</dbReference>
<feature type="transmembrane region" description="Helical" evidence="1">
    <location>
        <begin position="336"/>
        <end position="351"/>
    </location>
</feature>